<proteinExistence type="inferred from homology"/>
<feature type="transmembrane region" description="Helical" evidence="8">
    <location>
        <begin position="255"/>
        <end position="274"/>
    </location>
</feature>
<dbReference type="PANTHER" id="PTHR42718:SF42">
    <property type="entry name" value="EXPORT PROTEIN"/>
    <property type="match status" value="1"/>
</dbReference>
<feature type="transmembrane region" description="Helical" evidence="8">
    <location>
        <begin position="490"/>
        <end position="509"/>
    </location>
</feature>
<dbReference type="Pfam" id="PF07690">
    <property type="entry name" value="MFS_1"/>
    <property type="match status" value="1"/>
</dbReference>
<dbReference type="PRINTS" id="PR01036">
    <property type="entry name" value="TCRTETB"/>
</dbReference>
<dbReference type="GO" id="GO:0022857">
    <property type="term" value="F:transmembrane transporter activity"/>
    <property type="evidence" value="ECO:0007669"/>
    <property type="project" value="InterPro"/>
</dbReference>
<dbReference type="Gene3D" id="1.20.1250.20">
    <property type="entry name" value="MFS general substrate transporter like domains"/>
    <property type="match status" value="1"/>
</dbReference>
<evidence type="ECO:0000313" key="10">
    <source>
        <dbReference type="EMBL" id="ACU85615.1"/>
    </source>
</evidence>
<evidence type="ECO:0000256" key="6">
    <source>
        <dbReference type="ARBA" id="ARBA00022989"/>
    </source>
</evidence>
<dbReference type="PROSITE" id="PS50850">
    <property type="entry name" value="MFS"/>
    <property type="match status" value="1"/>
</dbReference>
<feature type="transmembrane region" description="Helical" evidence="8">
    <location>
        <begin position="61"/>
        <end position="79"/>
    </location>
</feature>
<feature type="transmembrane region" description="Helical" evidence="8">
    <location>
        <begin position="91"/>
        <end position="111"/>
    </location>
</feature>
<dbReference type="GO" id="GO:0005886">
    <property type="term" value="C:plasma membrane"/>
    <property type="evidence" value="ECO:0007669"/>
    <property type="project" value="UniProtKB-SubCell"/>
</dbReference>
<feature type="transmembrane region" description="Helical" evidence="8">
    <location>
        <begin position="26"/>
        <end position="49"/>
    </location>
</feature>
<keyword evidence="3" id="KW-0813">Transport</keyword>
<dbReference type="PATRIC" id="fig|446465.5.peg.1787"/>
<feature type="domain" description="Major facilitator superfamily (MFS) profile" evidence="9">
    <location>
        <begin position="26"/>
        <end position="513"/>
    </location>
</feature>
<dbReference type="CDD" id="cd17321">
    <property type="entry name" value="MFS_MMR_MDR_like"/>
    <property type="match status" value="1"/>
</dbReference>
<dbReference type="InterPro" id="IPR011701">
    <property type="entry name" value="MFS"/>
</dbReference>
<keyword evidence="11" id="KW-1185">Reference proteome</keyword>
<evidence type="ECO:0000256" key="5">
    <source>
        <dbReference type="ARBA" id="ARBA00022692"/>
    </source>
</evidence>
<dbReference type="InterPro" id="IPR020846">
    <property type="entry name" value="MFS_dom"/>
</dbReference>
<comment type="subcellular location">
    <subcellularLocation>
        <location evidence="1">Cell membrane</location>
        <topology evidence="1">Multi-pass membrane protein</topology>
    </subcellularLocation>
</comment>
<feature type="transmembrane region" description="Helical" evidence="8">
    <location>
        <begin position="360"/>
        <end position="379"/>
    </location>
</feature>
<dbReference type="EMBL" id="CP001643">
    <property type="protein sequence ID" value="ACU85615.1"/>
    <property type="molecule type" value="Genomic_DNA"/>
</dbReference>
<protein>
    <submittedName>
        <fullName evidence="10">Drug resistance transporter, EmrB/QacA subfamily</fullName>
    </submittedName>
</protein>
<name>C7MDF8_BRAFD</name>
<evidence type="ECO:0000256" key="4">
    <source>
        <dbReference type="ARBA" id="ARBA00022475"/>
    </source>
</evidence>
<dbReference type="Proteomes" id="UP000001919">
    <property type="component" value="Chromosome"/>
</dbReference>
<evidence type="ECO:0000256" key="8">
    <source>
        <dbReference type="SAM" id="Phobius"/>
    </source>
</evidence>
<keyword evidence="4" id="KW-1003">Cell membrane</keyword>
<organism evidence="10 11">
    <name type="scientific">Brachybacterium faecium (strain ATCC 43885 / DSM 4810 / JCM 11609 / LMG 19847 / NBRC 14762 / NCIMB 9860 / 6-10)</name>
    <dbReference type="NCBI Taxonomy" id="446465"/>
    <lineage>
        <taxon>Bacteria</taxon>
        <taxon>Bacillati</taxon>
        <taxon>Actinomycetota</taxon>
        <taxon>Actinomycetes</taxon>
        <taxon>Micrococcales</taxon>
        <taxon>Dermabacteraceae</taxon>
        <taxon>Brachybacterium</taxon>
    </lineage>
</organism>
<evidence type="ECO:0000259" key="9">
    <source>
        <dbReference type="PROSITE" id="PS50850"/>
    </source>
</evidence>
<dbReference type="NCBIfam" id="TIGR00711">
    <property type="entry name" value="efflux_EmrB"/>
    <property type="match status" value="1"/>
</dbReference>
<evidence type="ECO:0000256" key="3">
    <source>
        <dbReference type="ARBA" id="ARBA00022448"/>
    </source>
</evidence>
<dbReference type="PANTHER" id="PTHR42718">
    <property type="entry name" value="MAJOR FACILITATOR SUPERFAMILY MULTIDRUG TRANSPORTER MFSC"/>
    <property type="match status" value="1"/>
</dbReference>
<evidence type="ECO:0000313" key="11">
    <source>
        <dbReference type="Proteomes" id="UP000001919"/>
    </source>
</evidence>
<reference evidence="10 11" key="1">
    <citation type="journal article" date="2009" name="Stand. Genomic Sci.">
        <title>Complete genome sequence of Brachybacterium faecium type strain (Schefferle 6-10).</title>
        <authorList>
            <person name="Lapidus A."/>
            <person name="Pukall R."/>
            <person name="Labuttii K."/>
            <person name="Copeland A."/>
            <person name="Del Rio T.G."/>
            <person name="Nolan M."/>
            <person name="Chen F."/>
            <person name="Lucas S."/>
            <person name="Tice H."/>
            <person name="Cheng J.F."/>
            <person name="Bruce D."/>
            <person name="Goodwin L."/>
            <person name="Pitluck S."/>
            <person name="Rohde M."/>
            <person name="Goker M."/>
            <person name="Pati A."/>
            <person name="Ivanova N."/>
            <person name="Mavrommatis K."/>
            <person name="Chen A."/>
            <person name="Palaniappan K."/>
            <person name="D'haeseleer P."/>
            <person name="Chain P."/>
            <person name="Bristow J."/>
            <person name="Eisen J.A."/>
            <person name="Markowitz V."/>
            <person name="Hugenholtz P."/>
            <person name="Kyrpides N.C."/>
            <person name="Klenk H.P."/>
        </authorList>
    </citation>
    <scope>NUCLEOTIDE SEQUENCE [LARGE SCALE GENOMIC DNA]</scope>
    <source>
        <strain evidence="11">ATCC 43885 / DSM 4810 / JCM 11609 / LMG 19847 / NBRC 14762 / NCIMB 9860 / 6-10</strain>
    </source>
</reference>
<dbReference type="AlphaFoldDB" id="C7MDF8"/>
<feature type="transmembrane region" description="Helical" evidence="8">
    <location>
        <begin position="385"/>
        <end position="406"/>
    </location>
</feature>
<keyword evidence="6 8" id="KW-1133">Transmembrane helix</keyword>
<dbReference type="InterPro" id="IPR004638">
    <property type="entry name" value="EmrB-like"/>
</dbReference>
<feature type="transmembrane region" description="Helical" evidence="8">
    <location>
        <begin position="294"/>
        <end position="318"/>
    </location>
</feature>
<evidence type="ECO:0000256" key="2">
    <source>
        <dbReference type="ARBA" id="ARBA00008537"/>
    </source>
</evidence>
<dbReference type="OrthoDB" id="7375466at2"/>
<accession>C7MDF8</accession>
<dbReference type="eggNOG" id="COG0477">
    <property type="taxonomic scope" value="Bacteria"/>
</dbReference>
<gene>
    <name evidence="10" type="ordered locus">Bfae_17950</name>
</gene>
<dbReference type="FunFam" id="1.20.1720.10:FF:000021">
    <property type="entry name" value="Drug resistance transporter, EmrB/QacA subfamily"/>
    <property type="match status" value="1"/>
</dbReference>
<feature type="transmembrane region" description="Helical" evidence="8">
    <location>
        <begin position="178"/>
        <end position="197"/>
    </location>
</feature>
<evidence type="ECO:0000256" key="1">
    <source>
        <dbReference type="ARBA" id="ARBA00004651"/>
    </source>
</evidence>
<feature type="transmembrane region" description="Helical" evidence="8">
    <location>
        <begin position="150"/>
        <end position="172"/>
    </location>
</feature>
<feature type="transmembrane region" description="Helical" evidence="8">
    <location>
        <begin position="209"/>
        <end position="229"/>
    </location>
</feature>
<dbReference type="Gene3D" id="1.20.1720.10">
    <property type="entry name" value="Multidrug resistance protein D"/>
    <property type="match status" value="1"/>
</dbReference>
<keyword evidence="5 8" id="KW-0812">Transmembrane</keyword>
<sequence length="521" mass="54827">MPSPDHTASPAASADRDPRLDRPWPALWSIVLGFFMILVDTTIVTVAIPRMQQDLDTDLTSLLWVTSAYLLAYAVPLLITGRLGDRYGLKAVYMVGLVVFTASSLWCALAGDVGMLIVARVVQGLGAGVMTPQTMSMITRMFSPQQRGRAMALWGATAGVASLVGPLLGGVLVDGPGWEWIFLVNVPVGILTLLLVQRNVPRFSRRAHSFDWLGVVLSAIGLFLLVFGIQEGNTYDWGRITDSLRIGPLETGMPVSVPGLIIAGVVALVVFVVWQARNRREPLVPLSLFRDRNFSVASLAIAMMGATVLTLAIPATLFFQQVLGMTPTQAALMTAPMAVVSLVLAPPVGRWMTLHDPRWMALGGFASLAGGLLWLSRLMTPETPFVLLLLPFLLVGLGNAFVWGPLSLTATRNLPPSLAGAGSGVYNETRQIGSVLGSAAIATLVSDRLAARIGEATGGAGGTAPAGAEGGTGTLPEALHAPYAAAMSDAMLLPVGLAAVGVLAALLIGKPVDTGVWARDE</sequence>
<dbReference type="HOGENOM" id="CLU_000960_28_1_11"/>
<dbReference type="SUPFAM" id="SSF103473">
    <property type="entry name" value="MFS general substrate transporter"/>
    <property type="match status" value="1"/>
</dbReference>
<evidence type="ECO:0000256" key="7">
    <source>
        <dbReference type="ARBA" id="ARBA00023136"/>
    </source>
</evidence>
<dbReference type="InterPro" id="IPR036259">
    <property type="entry name" value="MFS_trans_sf"/>
</dbReference>
<comment type="similarity">
    <text evidence="2">Belongs to the major facilitator superfamily. EmrB family.</text>
</comment>
<dbReference type="KEGG" id="bfa:Bfae_17950"/>
<keyword evidence="7 8" id="KW-0472">Membrane</keyword>